<evidence type="ECO:0000313" key="4">
    <source>
        <dbReference type="Proteomes" id="UP000008810"/>
    </source>
</evidence>
<dbReference type="Gramene" id="PNT74424">
    <property type="protein sequence ID" value="PNT74424"/>
    <property type="gene ID" value="BRADI_1g14542v3"/>
</dbReference>
<protein>
    <recommendedName>
        <fullName evidence="1">KIB1-4 beta-propeller domain-containing protein</fullName>
    </recommendedName>
</protein>
<dbReference type="Pfam" id="PF03478">
    <property type="entry name" value="Beta-prop_KIB1-4"/>
    <property type="match status" value="1"/>
</dbReference>
<dbReference type="PANTHER" id="PTHR33110">
    <property type="entry name" value="F-BOX/KELCH-REPEAT PROTEIN-RELATED"/>
    <property type="match status" value="1"/>
</dbReference>
<sequence length="328" mass="36829">MAHETRKPSWKDLPHDFSHLVLRRQRRLRRHWHAAVRSYQMMPRLAAVLLPELAELHHQHAIQGSIFIDKMAASSAPDAPGCILAVLIHGKDRSITFCRPGPGSRGSSCQASLPADIRGIAFSQGKFYALTKDEGLFAIAIDDERERQQPAVSSVTRLIDDTSFSPNFRLQHGSNNAVYSCRRRWYLVESRGRLLMVRRLLVGASGDVTYNLKVFRLDEYDGGAGAWTELAKQGLDGEALLVGKRGSVSVPAWWCVGAQEDCVYVFHDLATTWWKSAADDPFRDAGVYSVRDRKIISRLPPARRTASPLGRWFPTWLYPSAAAYVRNS</sequence>
<reference evidence="3" key="3">
    <citation type="submission" date="2018-08" db="UniProtKB">
        <authorList>
            <consortium name="EnsemblPlants"/>
        </authorList>
    </citation>
    <scope>IDENTIFICATION</scope>
    <source>
        <strain evidence="3">cv. Bd21</strain>
    </source>
</reference>
<dbReference type="InterPro" id="IPR005174">
    <property type="entry name" value="KIB1-4_b-propeller"/>
</dbReference>
<dbReference type="EMBL" id="CM000880">
    <property type="protein sequence ID" value="PNT74424.1"/>
    <property type="molecule type" value="Genomic_DNA"/>
</dbReference>
<gene>
    <name evidence="2" type="ORF">BRADI_1g14542v3</name>
</gene>
<reference evidence="2" key="2">
    <citation type="submission" date="2017-06" db="EMBL/GenBank/DDBJ databases">
        <title>WGS assembly of Brachypodium distachyon.</title>
        <authorList>
            <consortium name="The International Brachypodium Initiative"/>
            <person name="Lucas S."/>
            <person name="Harmon-Smith M."/>
            <person name="Lail K."/>
            <person name="Tice H."/>
            <person name="Grimwood J."/>
            <person name="Bruce D."/>
            <person name="Barry K."/>
            <person name="Shu S."/>
            <person name="Lindquist E."/>
            <person name="Wang M."/>
            <person name="Pitluck S."/>
            <person name="Vogel J.P."/>
            <person name="Garvin D.F."/>
            <person name="Mockler T.C."/>
            <person name="Schmutz J."/>
            <person name="Rokhsar D."/>
            <person name="Bevan M.W."/>
        </authorList>
    </citation>
    <scope>NUCLEOTIDE SEQUENCE</scope>
    <source>
        <strain evidence="2">Bd21</strain>
    </source>
</reference>
<reference evidence="2 3" key="1">
    <citation type="journal article" date="2010" name="Nature">
        <title>Genome sequencing and analysis of the model grass Brachypodium distachyon.</title>
        <authorList>
            <consortium name="International Brachypodium Initiative"/>
        </authorList>
    </citation>
    <scope>NUCLEOTIDE SEQUENCE [LARGE SCALE GENOMIC DNA]</scope>
    <source>
        <strain evidence="2 3">Bd21</strain>
    </source>
</reference>
<dbReference type="EnsemblPlants" id="PNT74424">
    <property type="protein sequence ID" value="PNT74424"/>
    <property type="gene ID" value="BRADI_1g14542v3"/>
</dbReference>
<feature type="domain" description="KIB1-4 beta-propeller" evidence="1">
    <location>
        <begin position="48"/>
        <end position="289"/>
    </location>
</feature>
<keyword evidence="4" id="KW-1185">Reference proteome</keyword>
<dbReference type="AlphaFoldDB" id="A0A2K2DJH4"/>
<dbReference type="InParanoid" id="A0A2K2DJH4"/>
<evidence type="ECO:0000313" key="2">
    <source>
        <dbReference type="EMBL" id="PNT74424.1"/>
    </source>
</evidence>
<accession>A0A2K2DJH4</accession>
<evidence type="ECO:0000313" key="3">
    <source>
        <dbReference type="EnsemblPlants" id="PNT74424"/>
    </source>
</evidence>
<dbReference type="PANTHER" id="PTHR33110:SF78">
    <property type="entry name" value="OS06G0148900 PROTEIN"/>
    <property type="match status" value="1"/>
</dbReference>
<name>A0A2K2DJH4_BRADI</name>
<evidence type="ECO:0000259" key="1">
    <source>
        <dbReference type="Pfam" id="PF03478"/>
    </source>
</evidence>
<dbReference type="Proteomes" id="UP000008810">
    <property type="component" value="Chromosome 1"/>
</dbReference>
<organism evidence="2">
    <name type="scientific">Brachypodium distachyon</name>
    <name type="common">Purple false brome</name>
    <name type="synonym">Trachynia distachya</name>
    <dbReference type="NCBI Taxonomy" id="15368"/>
    <lineage>
        <taxon>Eukaryota</taxon>
        <taxon>Viridiplantae</taxon>
        <taxon>Streptophyta</taxon>
        <taxon>Embryophyta</taxon>
        <taxon>Tracheophyta</taxon>
        <taxon>Spermatophyta</taxon>
        <taxon>Magnoliopsida</taxon>
        <taxon>Liliopsida</taxon>
        <taxon>Poales</taxon>
        <taxon>Poaceae</taxon>
        <taxon>BOP clade</taxon>
        <taxon>Pooideae</taxon>
        <taxon>Stipodae</taxon>
        <taxon>Brachypodieae</taxon>
        <taxon>Brachypodium</taxon>
    </lineage>
</organism>
<proteinExistence type="predicted"/>
<dbReference type="OrthoDB" id="621744at2759"/>